<feature type="compositionally biased region" description="Low complexity" evidence="1">
    <location>
        <begin position="370"/>
        <end position="396"/>
    </location>
</feature>
<proteinExistence type="predicted"/>
<keyword evidence="4" id="KW-1185">Reference proteome</keyword>
<dbReference type="AlphaFoldDB" id="A0A0D1YCE7"/>
<accession>A0A0D1YCE7</accession>
<dbReference type="GeneID" id="27336942"/>
<gene>
    <name evidence="3" type="ORF">PV08_09859</name>
</gene>
<feature type="chain" id="PRO_5002246831" evidence="2">
    <location>
        <begin position="19"/>
        <end position="852"/>
    </location>
</feature>
<evidence type="ECO:0000256" key="2">
    <source>
        <dbReference type="SAM" id="SignalP"/>
    </source>
</evidence>
<name>A0A0D1YCE7_9EURO</name>
<feature type="region of interest" description="Disordered" evidence="1">
    <location>
        <begin position="51"/>
        <end position="71"/>
    </location>
</feature>
<dbReference type="OrthoDB" id="4117320at2759"/>
<dbReference type="Proteomes" id="UP000053328">
    <property type="component" value="Unassembled WGS sequence"/>
</dbReference>
<protein>
    <submittedName>
        <fullName evidence="3">Uncharacterized protein</fullName>
    </submittedName>
</protein>
<sequence>MRRSPLLALLALIPYTYTKVIPIPRSALLKGREYWTDVTLSPSLTSALSSTSATTSSRSAPTTQSGSPYQYIDPNDYDADEYADDVLLFMQDELYSLLPDSGIEFDCPDNFFTMYFDETVTINGTLQEWGELFESGIMIIPNNWTSYCGDVSDWTLYGYSSPDVTFDNSQEEAEYYDSISDPDVQYVIVVLHDLVDVNWLNRSITFEAYADDFRAIIGALTTAPEEYDYFTPGPIGNSTDDDNIDFFDTSVQRRDLSSSHVLSKRAGVGDLVKVAKALPSWGKVTTEVMKNTVLVIDQGMRISHITDVQKGSLEKPFTNQDVTIDLDLSKLPQYPGWEGFTYKLYQFYYEGKYWVEIWRTAVSGGNQQISSSVATGSGTSSLPSSTSSSTSTTSSFSASVPVCTWRPNKEPRDKPDAGVWWKNLFKIDAEKLITTGNTGNLPFPLRIDNIPGVIKAVEEAQSAISSVQQVLKRFTILTSSSTTAAITVVSTTTVTAQTTPSSVVTTTSLTTNAVLAGRTAAVSTPHPTQVLAVRQDGGESIYKNCELSILDWDIQFIFGNTSVTVIPPTISLHNYALKNRASIQVSCRDPLLPSMEAYRLRITSVPIGGCATQQGEFEIDAFFTLFLSSVFSSGSNGSITIDYSYTWDPIDFQLELLGGGPNDTIQLNATKLGIGLPSSAGLNFDYLRATASFPNIEMGFALSPAIQVDVTTPFLNYTRGIMLGPAINLLSNGTFSIGRGSRSANASSASATPTSSATQSGSTNIISDDSDFANSTDMVNLAAPSAGGLLGGTIIEGTGARVLTGMSWGLMWTDYTYQKLRGPLDDVFKIPRSKSKVGWLYGPFKFWSRDPY</sequence>
<dbReference type="VEuPathDB" id="FungiDB:PV08_09859"/>
<reference evidence="3 4" key="1">
    <citation type="submission" date="2015-01" db="EMBL/GenBank/DDBJ databases">
        <title>The Genome Sequence of Exophiala spinifera CBS89968.</title>
        <authorList>
            <consortium name="The Broad Institute Genomics Platform"/>
            <person name="Cuomo C."/>
            <person name="de Hoog S."/>
            <person name="Gorbushina A."/>
            <person name="Stielow B."/>
            <person name="Teixiera M."/>
            <person name="Abouelleil A."/>
            <person name="Chapman S.B."/>
            <person name="Priest M."/>
            <person name="Young S.K."/>
            <person name="Wortman J."/>
            <person name="Nusbaum C."/>
            <person name="Birren B."/>
        </authorList>
    </citation>
    <scope>NUCLEOTIDE SEQUENCE [LARGE SCALE GENOMIC DNA]</scope>
    <source>
        <strain evidence="3 4">CBS 89968</strain>
    </source>
</reference>
<keyword evidence="2" id="KW-0732">Signal</keyword>
<dbReference type="RefSeq" id="XP_016232797.1">
    <property type="nucleotide sequence ID" value="XM_016384174.1"/>
</dbReference>
<feature type="region of interest" description="Disordered" evidence="1">
    <location>
        <begin position="369"/>
        <end position="396"/>
    </location>
</feature>
<evidence type="ECO:0000256" key="1">
    <source>
        <dbReference type="SAM" id="MobiDB-lite"/>
    </source>
</evidence>
<organism evidence="3 4">
    <name type="scientific">Exophiala spinifera</name>
    <dbReference type="NCBI Taxonomy" id="91928"/>
    <lineage>
        <taxon>Eukaryota</taxon>
        <taxon>Fungi</taxon>
        <taxon>Dikarya</taxon>
        <taxon>Ascomycota</taxon>
        <taxon>Pezizomycotina</taxon>
        <taxon>Eurotiomycetes</taxon>
        <taxon>Chaetothyriomycetidae</taxon>
        <taxon>Chaetothyriales</taxon>
        <taxon>Herpotrichiellaceae</taxon>
        <taxon>Exophiala</taxon>
    </lineage>
</organism>
<evidence type="ECO:0000313" key="4">
    <source>
        <dbReference type="Proteomes" id="UP000053328"/>
    </source>
</evidence>
<dbReference type="EMBL" id="KN847498">
    <property type="protein sequence ID" value="KIW12581.1"/>
    <property type="molecule type" value="Genomic_DNA"/>
</dbReference>
<evidence type="ECO:0000313" key="3">
    <source>
        <dbReference type="EMBL" id="KIW12581.1"/>
    </source>
</evidence>
<feature type="compositionally biased region" description="Low complexity" evidence="1">
    <location>
        <begin position="51"/>
        <end position="63"/>
    </location>
</feature>
<dbReference type="HOGENOM" id="CLU_334948_0_0_1"/>
<feature type="signal peptide" evidence="2">
    <location>
        <begin position="1"/>
        <end position="18"/>
    </location>
</feature>